<dbReference type="InterPro" id="IPR027417">
    <property type="entry name" value="P-loop_NTPase"/>
</dbReference>
<keyword evidence="9" id="KW-1133">Transmembrane helix</keyword>
<dbReference type="GO" id="GO:0016705">
    <property type="term" value="F:oxidoreductase activity, acting on paired donors, with incorporation or reduction of molecular oxygen"/>
    <property type="evidence" value="ECO:0007669"/>
    <property type="project" value="InterPro"/>
</dbReference>
<dbReference type="GO" id="GO:0031418">
    <property type="term" value="F:L-ascorbic acid binding"/>
    <property type="evidence" value="ECO:0007669"/>
    <property type="project" value="InterPro"/>
</dbReference>
<evidence type="ECO:0000256" key="7">
    <source>
        <dbReference type="ARBA" id="ARBA00023002"/>
    </source>
</evidence>
<feature type="transmembrane region" description="Helical" evidence="9">
    <location>
        <begin position="109"/>
        <end position="128"/>
    </location>
</feature>
<dbReference type="Pfam" id="PF00009">
    <property type="entry name" value="GTP_EFTU"/>
    <property type="match status" value="1"/>
</dbReference>
<organism evidence="11 12">
    <name type="scientific">Gymnopus androsaceus JB14</name>
    <dbReference type="NCBI Taxonomy" id="1447944"/>
    <lineage>
        <taxon>Eukaryota</taxon>
        <taxon>Fungi</taxon>
        <taxon>Dikarya</taxon>
        <taxon>Basidiomycota</taxon>
        <taxon>Agaricomycotina</taxon>
        <taxon>Agaricomycetes</taxon>
        <taxon>Agaricomycetidae</taxon>
        <taxon>Agaricales</taxon>
        <taxon>Marasmiineae</taxon>
        <taxon>Omphalotaceae</taxon>
        <taxon>Gymnopus</taxon>
    </lineage>
</organism>
<evidence type="ECO:0000256" key="9">
    <source>
        <dbReference type="SAM" id="Phobius"/>
    </source>
</evidence>
<evidence type="ECO:0000259" key="10">
    <source>
        <dbReference type="SMART" id="SM00702"/>
    </source>
</evidence>
<dbReference type="InterPro" id="IPR014721">
    <property type="entry name" value="Ribsml_uS5_D2-typ_fold_subgr"/>
</dbReference>
<feature type="transmembrane region" description="Helical" evidence="9">
    <location>
        <begin position="135"/>
        <end position="154"/>
    </location>
</feature>
<name>A0A6A4H669_9AGAR</name>
<evidence type="ECO:0000256" key="6">
    <source>
        <dbReference type="ARBA" id="ARBA00022964"/>
    </source>
</evidence>
<keyword evidence="9" id="KW-0472">Membrane</keyword>
<keyword evidence="9" id="KW-0812">Transmembrane</keyword>
<dbReference type="AlphaFoldDB" id="A0A6A4H669"/>
<evidence type="ECO:0000256" key="8">
    <source>
        <dbReference type="ARBA" id="ARBA00023134"/>
    </source>
</evidence>
<evidence type="ECO:0000256" key="1">
    <source>
        <dbReference type="ARBA" id="ARBA00001961"/>
    </source>
</evidence>
<reference evidence="11" key="1">
    <citation type="journal article" date="2019" name="Environ. Microbiol.">
        <title>Fungal ecological strategies reflected in gene transcription - a case study of two litter decomposers.</title>
        <authorList>
            <person name="Barbi F."/>
            <person name="Kohler A."/>
            <person name="Barry K."/>
            <person name="Baskaran P."/>
            <person name="Daum C."/>
            <person name="Fauchery L."/>
            <person name="Ihrmark K."/>
            <person name="Kuo A."/>
            <person name="LaButti K."/>
            <person name="Lipzen A."/>
            <person name="Morin E."/>
            <person name="Grigoriev I.V."/>
            <person name="Henrissat B."/>
            <person name="Lindahl B."/>
            <person name="Martin F."/>
        </authorList>
    </citation>
    <scope>NUCLEOTIDE SEQUENCE</scope>
    <source>
        <strain evidence="11">JB14</strain>
    </source>
</reference>
<keyword evidence="2" id="KW-0963">Cytoplasm</keyword>
<keyword evidence="12" id="KW-1185">Reference proteome</keyword>
<dbReference type="SUPFAM" id="SSF50447">
    <property type="entry name" value="Translation proteins"/>
    <property type="match status" value="1"/>
</dbReference>
<dbReference type="GO" id="GO:0005506">
    <property type="term" value="F:iron ion binding"/>
    <property type="evidence" value="ECO:0007669"/>
    <property type="project" value="InterPro"/>
</dbReference>
<dbReference type="PANTHER" id="PTHR42908:SF10">
    <property type="entry name" value="EUKARYOTIC TRANSLATION ELONGATION FACTOR 2"/>
    <property type="match status" value="1"/>
</dbReference>
<dbReference type="Gene3D" id="3.40.50.300">
    <property type="entry name" value="P-loop containing nucleotide triphosphate hydrolases"/>
    <property type="match status" value="1"/>
</dbReference>
<keyword evidence="3" id="KW-0547">Nucleotide-binding</keyword>
<dbReference type="EMBL" id="ML769589">
    <property type="protein sequence ID" value="KAE9392695.1"/>
    <property type="molecule type" value="Genomic_DNA"/>
</dbReference>
<dbReference type="SUPFAM" id="SSF54211">
    <property type="entry name" value="Ribosomal protein S5 domain 2-like"/>
    <property type="match status" value="1"/>
</dbReference>
<feature type="transmembrane region" description="Helical" evidence="9">
    <location>
        <begin position="217"/>
        <end position="242"/>
    </location>
</feature>
<dbReference type="InterPro" id="IPR006620">
    <property type="entry name" value="Pro_4_hyd_alph"/>
</dbReference>
<evidence type="ECO:0000256" key="2">
    <source>
        <dbReference type="ARBA" id="ARBA00022490"/>
    </source>
</evidence>
<keyword evidence="7" id="KW-0560">Oxidoreductase</keyword>
<feature type="domain" description="Prolyl 4-hydroxylase alpha subunit" evidence="10">
    <location>
        <begin position="339"/>
        <end position="505"/>
    </location>
</feature>
<dbReference type="SMART" id="SM00702">
    <property type="entry name" value="P4Hc"/>
    <property type="match status" value="1"/>
</dbReference>
<feature type="transmembrane region" description="Helical" evidence="9">
    <location>
        <begin position="174"/>
        <end position="196"/>
    </location>
</feature>
<dbReference type="GO" id="GO:0051213">
    <property type="term" value="F:dioxygenase activity"/>
    <property type="evidence" value="ECO:0007669"/>
    <property type="project" value="UniProtKB-KW"/>
</dbReference>
<dbReference type="PANTHER" id="PTHR42908">
    <property type="entry name" value="TRANSLATION ELONGATION FACTOR-RELATED"/>
    <property type="match status" value="1"/>
</dbReference>
<comment type="cofactor">
    <cofactor evidence="1">
        <name>L-ascorbate</name>
        <dbReference type="ChEBI" id="CHEBI:38290"/>
    </cofactor>
</comment>
<dbReference type="Proteomes" id="UP000799118">
    <property type="component" value="Unassembled WGS sequence"/>
</dbReference>
<dbReference type="GO" id="GO:0003746">
    <property type="term" value="F:translation elongation factor activity"/>
    <property type="evidence" value="ECO:0007669"/>
    <property type="project" value="UniProtKB-KW"/>
</dbReference>
<feature type="transmembrane region" description="Helical" evidence="9">
    <location>
        <begin position="49"/>
        <end position="68"/>
    </location>
</feature>
<sequence>MSPEEQELIFSFAQVAFFNTVNLIVTITGYGTGITIHSLASKSFGQSQTLLLICLTTIFVCFTWDAFYSGGFNLMDVKYTFMRTLEGGIAAQGEASDQKTSTWQYMPGWAATINLILSDCIVVWRAWILFQNDKLCKSVLTVLMFANIGINIADCIWDNVEITIEVSSSTILDWLSALISLVVNIVATLLIVYKAWSHHRIMLDALPIHGGRTRVKNILLLLVESGAVYCGIQSVYVVFILLDTYTAVDLGFSQAMNVITAMLIVASACYPIAVIIPVQTGSSPIVETYYHQAKPSSCTYQLSTILRSSSGESLYTLTVKIMSHFRKSHLPLPNESDENFVHIISGLLTDAECDRNIKIHSAEMVPHNLTLTKRLRCVFEDEDLSSRIWERLEPFYGSFSIINKDGCKWLASGYCGFEPHIDGRRLASVDSQSFMTVNIYLNTVLPEDGGATRVLSPTMSDGGTYPVLAKVHPIKGSAAVFRDSLFHDGENLLRGEKYLLRTDIMFSREKPFDLDVACMRLDNEAKGMAALEIAVGLEDGNNPIEAMQWYRKAFKLCPELESAGADWRRYSNNCSSKSPRTSALLAGHEFLINLIDSSGHVDFSSKVIAALRVTDGALVVVGCVEGVCLQTESVLRQALTELIKPVVIINKIDRALFELQIFDAVLNSKKDILGPMLDELNVKLAQNKRDLEGKDLLKRYRVETLYEGPMDDESAIGIRDCDPKGPLVVYRPFALGLKYLPDSGKKDNLVITTIQRTVLMMARSIEPIEDCPAGNIVALAGIHQFLLKSSTLTTSETAYNMKVAVGDKNTIELPKLIKGLKRLAKRSLCPGRILYRRAFEISEQTPMLIDEELSKAIEDGKINSRDDLKARVRVLADQFGWDITDARKIWCFGPDTTGSNMLDVPIGMQYLTQIKDSNSCVAAFQCMTNEGVRAEENMRAPCREGERSCPPADLSATPHDCSSRLLFKNPSTSMVDEHFSAPLEKRSKIEEIVTKIRTRKGLKPEIPPLDTYYSKL</sequence>
<evidence type="ECO:0000313" key="12">
    <source>
        <dbReference type="Proteomes" id="UP000799118"/>
    </source>
</evidence>
<protein>
    <recommendedName>
        <fullName evidence="10">Prolyl 4-hydroxylase alpha subunit domain-containing protein</fullName>
    </recommendedName>
</protein>
<dbReference type="InterPro" id="IPR005517">
    <property type="entry name" value="Transl_elong_EFG/EF2_IV"/>
</dbReference>
<keyword evidence="8" id="KW-0342">GTP-binding</keyword>
<evidence type="ECO:0000256" key="5">
    <source>
        <dbReference type="ARBA" id="ARBA00022917"/>
    </source>
</evidence>
<dbReference type="InterPro" id="IPR020568">
    <property type="entry name" value="Ribosomal_Su5_D2-typ_SF"/>
</dbReference>
<keyword evidence="6" id="KW-0223">Dioxygenase</keyword>
<dbReference type="InterPro" id="IPR009000">
    <property type="entry name" value="Transl_B-barrel_sf"/>
</dbReference>
<dbReference type="GO" id="GO:0005829">
    <property type="term" value="C:cytosol"/>
    <property type="evidence" value="ECO:0007669"/>
    <property type="project" value="TreeGrafter"/>
</dbReference>
<dbReference type="GO" id="GO:0003924">
    <property type="term" value="F:GTPase activity"/>
    <property type="evidence" value="ECO:0007669"/>
    <property type="project" value="InterPro"/>
</dbReference>
<dbReference type="GO" id="GO:0005525">
    <property type="term" value="F:GTP binding"/>
    <property type="evidence" value="ECO:0007669"/>
    <property type="project" value="UniProtKB-KW"/>
</dbReference>
<dbReference type="Gene3D" id="3.30.230.10">
    <property type="match status" value="1"/>
</dbReference>
<keyword evidence="5" id="KW-0648">Protein biosynthesis</keyword>
<accession>A0A6A4H669</accession>
<dbReference type="OrthoDB" id="2744793at2759"/>
<dbReference type="InterPro" id="IPR000795">
    <property type="entry name" value="T_Tr_GTP-bd_dom"/>
</dbReference>
<dbReference type="CDD" id="cd01681">
    <property type="entry name" value="aeEF2_snRNP_like_IV"/>
    <property type="match status" value="1"/>
</dbReference>
<proteinExistence type="predicted"/>
<dbReference type="GO" id="GO:0043022">
    <property type="term" value="F:ribosome binding"/>
    <property type="evidence" value="ECO:0007669"/>
    <property type="project" value="TreeGrafter"/>
</dbReference>
<evidence type="ECO:0000313" key="11">
    <source>
        <dbReference type="EMBL" id="KAE9392695.1"/>
    </source>
</evidence>
<gene>
    <name evidence="11" type="ORF">BT96DRAFT_944426</name>
</gene>
<evidence type="ECO:0000256" key="3">
    <source>
        <dbReference type="ARBA" id="ARBA00022741"/>
    </source>
</evidence>
<dbReference type="SUPFAM" id="SSF52540">
    <property type="entry name" value="P-loop containing nucleoside triphosphate hydrolases"/>
    <property type="match status" value="1"/>
</dbReference>
<evidence type="ECO:0000256" key="4">
    <source>
        <dbReference type="ARBA" id="ARBA00022768"/>
    </source>
</evidence>
<dbReference type="GO" id="GO:1990904">
    <property type="term" value="C:ribonucleoprotein complex"/>
    <property type="evidence" value="ECO:0007669"/>
    <property type="project" value="TreeGrafter"/>
</dbReference>
<dbReference type="Pfam" id="PF03764">
    <property type="entry name" value="EFG_IV"/>
    <property type="match status" value="1"/>
</dbReference>
<feature type="transmembrane region" description="Helical" evidence="9">
    <location>
        <begin position="12"/>
        <end position="37"/>
    </location>
</feature>
<keyword evidence="4" id="KW-0251">Elongation factor</keyword>
<dbReference type="Gene3D" id="2.40.30.10">
    <property type="entry name" value="Translation factors"/>
    <property type="match status" value="1"/>
</dbReference>
<dbReference type="Gene3D" id="2.60.120.620">
    <property type="entry name" value="q2cbj1_9rhob like domain"/>
    <property type="match status" value="1"/>
</dbReference>